<feature type="compositionally biased region" description="Polar residues" evidence="1">
    <location>
        <begin position="127"/>
        <end position="137"/>
    </location>
</feature>
<reference evidence="2" key="1">
    <citation type="submission" date="2019-12" db="EMBL/GenBank/DDBJ databases">
        <title>Genome sequencing and annotation of Brassica cretica.</title>
        <authorList>
            <person name="Studholme D.J."/>
            <person name="Sarris P."/>
        </authorList>
    </citation>
    <scope>NUCLEOTIDE SEQUENCE</scope>
    <source>
        <strain evidence="2">PFS-109/04</strain>
        <tissue evidence="2">Leaf</tissue>
    </source>
</reference>
<name>A0A8S9Q429_BRACR</name>
<protein>
    <submittedName>
        <fullName evidence="2">Uncharacterized protein</fullName>
    </submittedName>
</protein>
<comment type="caution">
    <text evidence="2">The sequence shown here is derived from an EMBL/GenBank/DDBJ whole genome shotgun (WGS) entry which is preliminary data.</text>
</comment>
<proteinExistence type="predicted"/>
<gene>
    <name evidence="2" type="ORF">F2Q69_00049085</name>
</gene>
<feature type="compositionally biased region" description="Basic and acidic residues" evidence="1">
    <location>
        <begin position="10"/>
        <end position="26"/>
    </location>
</feature>
<dbReference type="Proteomes" id="UP000712600">
    <property type="component" value="Unassembled WGS sequence"/>
</dbReference>
<feature type="region of interest" description="Disordered" evidence="1">
    <location>
        <begin position="1"/>
        <end position="55"/>
    </location>
</feature>
<evidence type="ECO:0000313" key="3">
    <source>
        <dbReference type="Proteomes" id="UP000712600"/>
    </source>
</evidence>
<feature type="region of interest" description="Disordered" evidence="1">
    <location>
        <begin position="113"/>
        <end position="146"/>
    </location>
</feature>
<evidence type="ECO:0000256" key="1">
    <source>
        <dbReference type="SAM" id="MobiDB-lite"/>
    </source>
</evidence>
<organism evidence="2 3">
    <name type="scientific">Brassica cretica</name>
    <name type="common">Mustard</name>
    <dbReference type="NCBI Taxonomy" id="69181"/>
    <lineage>
        <taxon>Eukaryota</taxon>
        <taxon>Viridiplantae</taxon>
        <taxon>Streptophyta</taxon>
        <taxon>Embryophyta</taxon>
        <taxon>Tracheophyta</taxon>
        <taxon>Spermatophyta</taxon>
        <taxon>Magnoliopsida</taxon>
        <taxon>eudicotyledons</taxon>
        <taxon>Gunneridae</taxon>
        <taxon>Pentapetalae</taxon>
        <taxon>rosids</taxon>
        <taxon>malvids</taxon>
        <taxon>Brassicales</taxon>
        <taxon>Brassicaceae</taxon>
        <taxon>Brassiceae</taxon>
        <taxon>Brassica</taxon>
    </lineage>
</organism>
<evidence type="ECO:0000313" key="2">
    <source>
        <dbReference type="EMBL" id="KAF3526781.1"/>
    </source>
</evidence>
<accession>A0A8S9Q429</accession>
<dbReference type="EMBL" id="QGKX02001347">
    <property type="protein sequence ID" value="KAF3526781.1"/>
    <property type="molecule type" value="Genomic_DNA"/>
</dbReference>
<feature type="compositionally biased region" description="Basic and acidic residues" evidence="1">
    <location>
        <begin position="117"/>
        <end position="126"/>
    </location>
</feature>
<sequence>MAPNDFDGGDMQRLRNTRGDNEEQNRLSRSGTLTPHPAMRHKHATKTSRENTDSFVGATRAGMKHIRNRNSLKHELISGSEKKSLEQTLLIHHGCCPLNYEKVLRAVSFHTANSPKRRGEAQRDLETSPTKSQQVQARTEKGRRRQWRSTILSGVKKIRSGSDPYLLRLISRG</sequence>
<dbReference type="AlphaFoldDB" id="A0A8S9Q429"/>